<sequence>MSLASMMDGPPSTAPVRATPTVSASDYFPANAAIKEQKVPLRSWRKKFRKMKVKFDRKMEESNALYRDEQRALHLARRLQEQNDQLLDLLLDLNESTHIPGFLRFDLSPESPSVSAVPSLEPDLNEELVKPKPLSQLLGVPHTIPRDNMELPPDMDGESPPAYLDTYHEEEYLSALDALLSNPGAMLDDHSGRPIRLTDPPKLSDKDLATRNPVSVYQWLRRNQPHVFLQDFKDEAASEKGARGAGKGKRKSVANEPASAGTLAVQKGEYDWVDEGGEGSVASRPEGGGSGRGKRSKDDEPYRPKGGSSRPAKRKREDGEKGGRKKSRVGGGTPS</sequence>
<proteinExistence type="predicted"/>
<evidence type="ECO:0000313" key="2">
    <source>
        <dbReference type="Proteomes" id="UP001186974"/>
    </source>
</evidence>
<organism evidence="1 2">
    <name type="scientific">Coniosporium uncinatum</name>
    <dbReference type="NCBI Taxonomy" id="93489"/>
    <lineage>
        <taxon>Eukaryota</taxon>
        <taxon>Fungi</taxon>
        <taxon>Dikarya</taxon>
        <taxon>Ascomycota</taxon>
        <taxon>Pezizomycotina</taxon>
        <taxon>Dothideomycetes</taxon>
        <taxon>Dothideomycetes incertae sedis</taxon>
        <taxon>Coniosporium</taxon>
    </lineage>
</organism>
<keyword evidence="2" id="KW-1185">Reference proteome</keyword>
<comment type="caution">
    <text evidence="1">The sequence shown here is derived from an EMBL/GenBank/DDBJ whole genome shotgun (WGS) entry which is preliminary data.</text>
</comment>
<accession>A0ACC3D4G8</accession>
<dbReference type="Proteomes" id="UP001186974">
    <property type="component" value="Unassembled WGS sequence"/>
</dbReference>
<name>A0ACC3D4G8_9PEZI</name>
<reference evidence="1" key="1">
    <citation type="submission" date="2024-09" db="EMBL/GenBank/DDBJ databases">
        <title>Black Yeasts Isolated from many extreme environments.</title>
        <authorList>
            <person name="Coleine C."/>
            <person name="Stajich J.E."/>
            <person name="Selbmann L."/>
        </authorList>
    </citation>
    <scope>NUCLEOTIDE SEQUENCE</scope>
    <source>
        <strain evidence="1">CCFEE 5737</strain>
    </source>
</reference>
<protein>
    <submittedName>
        <fullName evidence="1">Uncharacterized protein</fullName>
    </submittedName>
</protein>
<dbReference type="EMBL" id="JAWDJW010007689">
    <property type="protein sequence ID" value="KAK3061681.1"/>
    <property type="molecule type" value="Genomic_DNA"/>
</dbReference>
<evidence type="ECO:0000313" key="1">
    <source>
        <dbReference type="EMBL" id="KAK3061681.1"/>
    </source>
</evidence>
<gene>
    <name evidence="1" type="ORF">LTS18_005669</name>
</gene>